<reference evidence="2 3" key="1">
    <citation type="journal article" date="2019" name="Int. J. Syst. Evol. Microbiol.">
        <title>The Global Catalogue of Microorganisms (GCM) 10K type strain sequencing project: providing services to taxonomists for standard genome sequencing and annotation.</title>
        <authorList>
            <consortium name="The Broad Institute Genomics Platform"/>
            <consortium name="The Broad Institute Genome Sequencing Center for Infectious Disease"/>
            <person name="Wu L."/>
            <person name="Ma J."/>
        </authorList>
    </citation>
    <scope>NUCLEOTIDE SEQUENCE [LARGE SCALE GENOMIC DNA]</scope>
    <source>
        <strain evidence="2 3">JCM 6833</strain>
    </source>
</reference>
<comment type="caution">
    <text evidence="2">The sequence shown here is derived from an EMBL/GenBank/DDBJ whole genome shotgun (WGS) entry which is preliminary data.</text>
</comment>
<sequence length="90" mass="9425">MCAASRRLAASHHDYIKLHRKDMLPTSAPPRQAPTTSAPLRQAPAAACPPLPPSQRIAVVRAAITGLCSGAARAVTSWLLTHITDSHGPG</sequence>
<dbReference type="RefSeq" id="WP_344547914.1">
    <property type="nucleotide sequence ID" value="NZ_BAAATD010000016.1"/>
</dbReference>
<protein>
    <submittedName>
        <fullName evidence="2">Uncharacterized protein</fullName>
    </submittedName>
</protein>
<dbReference type="EMBL" id="BAAATD010000016">
    <property type="protein sequence ID" value="GAA2631533.1"/>
    <property type="molecule type" value="Genomic_DNA"/>
</dbReference>
<organism evidence="2 3">
    <name type="scientific">Actinomadura fulvescens</name>
    <dbReference type="NCBI Taxonomy" id="46160"/>
    <lineage>
        <taxon>Bacteria</taxon>
        <taxon>Bacillati</taxon>
        <taxon>Actinomycetota</taxon>
        <taxon>Actinomycetes</taxon>
        <taxon>Streptosporangiales</taxon>
        <taxon>Thermomonosporaceae</taxon>
        <taxon>Actinomadura</taxon>
    </lineage>
</organism>
<name>A0ABN3QP53_9ACTN</name>
<evidence type="ECO:0000313" key="3">
    <source>
        <dbReference type="Proteomes" id="UP001501509"/>
    </source>
</evidence>
<proteinExistence type="predicted"/>
<feature type="region of interest" description="Disordered" evidence="1">
    <location>
        <begin position="20"/>
        <end position="47"/>
    </location>
</feature>
<gene>
    <name evidence="2" type="ORF">GCM10010411_82070</name>
</gene>
<dbReference type="Proteomes" id="UP001501509">
    <property type="component" value="Unassembled WGS sequence"/>
</dbReference>
<evidence type="ECO:0000313" key="2">
    <source>
        <dbReference type="EMBL" id="GAA2631533.1"/>
    </source>
</evidence>
<evidence type="ECO:0000256" key="1">
    <source>
        <dbReference type="SAM" id="MobiDB-lite"/>
    </source>
</evidence>
<keyword evidence="3" id="KW-1185">Reference proteome</keyword>
<accession>A0ABN3QP53</accession>